<organism evidence="1 2">
    <name type="scientific">Luteitalea pratensis</name>
    <dbReference type="NCBI Taxonomy" id="1855912"/>
    <lineage>
        <taxon>Bacteria</taxon>
        <taxon>Pseudomonadati</taxon>
        <taxon>Acidobacteriota</taxon>
        <taxon>Vicinamibacteria</taxon>
        <taxon>Vicinamibacterales</taxon>
        <taxon>Vicinamibacteraceae</taxon>
        <taxon>Luteitalea</taxon>
    </lineage>
</organism>
<dbReference type="STRING" id="1855912.LuPra_02375"/>
<evidence type="ECO:0008006" key="3">
    <source>
        <dbReference type="Google" id="ProtNLM"/>
    </source>
</evidence>
<accession>A0A143PKR2</accession>
<proteinExistence type="predicted"/>
<evidence type="ECO:0000313" key="1">
    <source>
        <dbReference type="EMBL" id="AMY09162.1"/>
    </source>
</evidence>
<evidence type="ECO:0000313" key="2">
    <source>
        <dbReference type="Proteomes" id="UP000076079"/>
    </source>
</evidence>
<reference evidence="1 2" key="1">
    <citation type="journal article" date="2016" name="Genome Announc.">
        <title>First Complete Genome Sequence of a Subdivision 6 Acidobacterium Strain.</title>
        <authorList>
            <person name="Huang S."/>
            <person name="Vieira S."/>
            <person name="Bunk B."/>
            <person name="Riedel T."/>
            <person name="Sproer C."/>
            <person name="Overmann J."/>
        </authorList>
    </citation>
    <scope>NUCLEOTIDE SEQUENCE [LARGE SCALE GENOMIC DNA]</scope>
    <source>
        <strain evidence="2">DSM 100886 HEG_-6_39</strain>
    </source>
</reference>
<gene>
    <name evidence="1" type="ORF">LuPra_02375</name>
</gene>
<name>A0A143PKR2_LUTPR</name>
<protein>
    <recommendedName>
        <fullName evidence="3">Exo-alpha-sialidase</fullName>
    </recommendedName>
</protein>
<dbReference type="AlphaFoldDB" id="A0A143PKR2"/>
<dbReference type="KEGG" id="abac:LuPra_02375"/>
<sequence length="157" mass="17017">MVLDDGTLYVAWSSDRTVEGSTYYRSIHVVRSPDGALTWANLAGAALIPPFAGDERGDTTEITLPSERVCVTWLTGFAITHGMGHFFYLASLNALERGCALRKNLVAQSARLNDHLYAIGGQRSVARDGLPIGSYTDDSLSPDDVPSAVRLFSVRVQ</sequence>
<dbReference type="EMBL" id="CP015136">
    <property type="protein sequence ID" value="AMY09162.1"/>
    <property type="molecule type" value="Genomic_DNA"/>
</dbReference>
<dbReference type="Proteomes" id="UP000076079">
    <property type="component" value="Chromosome"/>
</dbReference>
<keyword evidence="2" id="KW-1185">Reference proteome</keyword>
<reference evidence="2" key="2">
    <citation type="submission" date="2016-04" db="EMBL/GenBank/DDBJ databases">
        <title>First Complete Genome Sequence of a Subdivision 6 Acidobacterium.</title>
        <authorList>
            <person name="Huang S."/>
            <person name="Vieira S."/>
            <person name="Bunk B."/>
            <person name="Riedel T."/>
            <person name="Sproeer C."/>
            <person name="Overmann J."/>
        </authorList>
    </citation>
    <scope>NUCLEOTIDE SEQUENCE [LARGE SCALE GENOMIC DNA]</scope>
    <source>
        <strain evidence="2">DSM 100886 HEG_-6_39</strain>
    </source>
</reference>